<dbReference type="AlphaFoldDB" id="A0A0C3BJU8"/>
<organism evidence="2 3">
    <name type="scientific">Piloderma croceum (strain F 1598)</name>
    <dbReference type="NCBI Taxonomy" id="765440"/>
    <lineage>
        <taxon>Eukaryota</taxon>
        <taxon>Fungi</taxon>
        <taxon>Dikarya</taxon>
        <taxon>Basidiomycota</taxon>
        <taxon>Agaricomycotina</taxon>
        <taxon>Agaricomycetes</taxon>
        <taxon>Agaricomycetidae</taxon>
        <taxon>Atheliales</taxon>
        <taxon>Atheliaceae</taxon>
        <taxon>Piloderma</taxon>
    </lineage>
</organism>
<reference evidence="3" key="2">
    <citation type="submission" date="2015-01" db="EMBL/GenBank/DDBJ databases">
        <title>Evolutionary Origins and Diversification of the Mycorrhizal Mutualists.</title>
        <authorList>
            <consortium name="DOE Joint Genome Institute"/>
            <consortium name="Mycorrhizal Genomics Consortium"/>
            <person name="Kohler A."/>
            <person name="Kuo A."/>
            <person name="Nagy L.G."/>
            <person name="Floudas D."/>
            <person name="Copeland A."/>
            <person name="Barry K.W."/>
            <person name="Cichocki N."/>
            <person name="Veneault-Fourrey C."/>
            <person name="LaButti K."/>
            <person name="Lindquist E.A."/>
            <person name="Lipzen A."/>
            <person name="Lundell T."/>
            <person name="Morin E."/>
            <person name="Murat C."/>
            <person name="Riley R."/>
            <person name="Ohm R."/>
            <person name="Sun H."/>
            <person name="Tunlid A."/>
            <person name="Henrissat B."/>
            <person name="Grigoriev I.V."/>
            <person name="Hibbett D.S."/>
            <person name="Martin F."/>
        </authorList>
    </citation>
    <scope>NUCLEOTIDE SEQUENCE [LARGE SCALE GENOMIC DNA]</scope>
    <source>
        <strain evidence="3">F 1598</strain>
    </source>
</reference>
<proteinExistence type="predicted"/>
<name>A0A0C3BJU8_PILCF</name>
<feature type="transmembrane region" description="Helical" evidence="1">
    <location>
        <begin position="81"/>
        <end position="100"/>
    </location>
</feature>
<keyword evidence="1" id="KW-0472">Membrane</keyword>
<evidence type="ECO:0000313" key="2">
    <source>
        <dbReference type="EMBL" id="KIM77602.1"/>
    </source>
</evidence>
<keyword evidence="3" id="KW-1185">Reference proteome</keyword>
<reference evidence="2 3" key="1">
    <citation type="submission" date="2014-04" db="EMBL/GenBank/DDBJ databases">
        <authorList>
            <consortium name="DOE Joint Genome Institute"/>
            <person name="Kuo A."/>
            <person name="Tarkka M."/>
            <person name="Buscot F."/>
            <person name="Kohler A."/>
            <person name="Nagy L.G."/>
            <person name="Floudas D."/>
            <person name="Copeland A."/>
            <person name="Barry K.W."/>
            <person name="Cichocki N."/>
            <person name="Veneault-Fourrey C."/>
            <person name="LaButti K."/>
            <person name="Lindquist E.A."/>
            <person name="Lipzen A."/>
            <person name="Lundell T."/>
            <person name="Morin E."/>
            <person name="Murat C."/>
            <person name="Sun H."/>
            <person name="Tunlid A."/>
            <person name="Henrissat B."/>
            <person name="Grigoriev I.V."/>
            <person name="Hibbett D.S."/>
            <person name="Martin F."/>
            <person name="Nordberg H.P."/>
            <person name="Cantor M.N."/>
            <person name="Hua S.X."/>
        </authorList>
    </citation>
    <scope>NUCLEOTIDE SEQUENCE [LARGE SCALE GENOMIC DNA]</scope>
    <source>
        <strain evidence="2 3">F 1598</strain>
    </source>
</reference>
<protein>
    <submittedName>
        <fullName evidence="2">Uncharacterized protein</fullName>
    </submittedName>
</protein>
<dbReference type="EMBL" id="KN833023">
    <property type="protein sequence ID" value="KIM77602.1"/>
    <property type="molecule type" value="Genomic_DNA"/>
</dbReference>
<evidence type="ECO:0000256" key="1">
    <source>
        <dbReference type="SAM" id="Phobius"/>
    </source>
</evidence>
<keyword evidence="1" id="KW-1133">Transmembrane helix</keyword>
<dbReference type="Proteomes" id="UP000054166">
    <property type="component" value="Unassembled WGS sequence"/>
</dbReference>
<sequence length="104" mass="12039">MLKGTATVVDSLNGGRSATEIVWLFWLSTLLFHSEFLLNIDNCACWMSQAFAEGLIFNVFFLFYRLPILYFQILVYESQAIYLYSCSPTNPFLLLFSIIFEPRS</sequence>
<dbReference type="InParanoid" id="A0A0C3BJU8"/>
<accession>A0A0C3BJU8</accession>
<keyword evidence="1" id="KW-0812">Transmembrane</keyword>
<feature type="transmembrane region" description="Helical" evidence="1">
    <location>
        <begin position="50"/>
        <end position="75"/>
    </location>
</feature>
<dbReference type="HOGENOM" id="CLU_2251079_0_0_1"/>
<gene>
    <name evidence="2" type="ORF">PILCRDRAFT_614780</name>
</gene>
<evidence type="ECO:0000313" key="3">
    <source>
        <dbReference type="Proteomes" id="UP000054166"/>
    </source>
</evidence>